<dbReference type="EMBL" id="HE804045">
    <property type="protein sequence ID" value="CCH28574.1"/>
    <property type="molecule type" value="Genomic_DNA"/>
</dbReference>
<evidence type="ECO:0000256" key="1">
    <source>
        <dbReference type="SAM" id="SignalP"/>
    </source>
</evidence>
<name>K0JUY3_SACES</name>
<dbReference type="OrthoDB" id="9806844at2"/>
<keyword evidence="1" id="KW-0732">Signal</keyword>
<dbReference type="Proteomes" id="UP000006281">
    <property type="component" value="Chromosome"/>
</dbReference>
<dbReference type="STRING" id="1179773.BN6_12480"/>
<organism evidence="2 3">
    <name type="scientific">Saccharothrix espanaensis (strain ATCC 51144 / DSM 44229 / JCM 9112 / NBRC 15066 / NRRL 15764)</name>
    <dbReference type="NCBI Taxonomy" id="1179773"/>
    <lineage>
        <taxon>Bacteria</taxon>
        <taxon>Bacillati</taxon>
        <taxon>Actinomycetota</taxon>
        <taxon>Actinomycetes</taxon>
        <taxon>Pseudonocardiales</taxon>
        <taxon>Pseudonocardiaceae</taxon>
        <taxon>Saccharothrix</taxon>
    </lineage>
</organism>
<evidence type="ECO:0008006" key="4">
    <source>
        <dbReference type="Google" id="ProtNLM"/>
    </source>
</evidence>
<protein>
    <recommendedName>
        <fullName evidence="4">Secreted protein</fullName>
    </recommendedName>
</protein>
<dbReference type="HOGENOM" id="CLU_1833773_0_0_11"/>
<evidence type="ECO:0000313" key="3">
    <source>
        <dbReference type="Proteomes" id="UP000006281"/>
    </source>
</evidence>
<accession>K0JUY3</accession>
<dbReference type="BioCyc" id="SESP1179773:BN6_RS06145-MONOMER"/>
<keyword evidence="3" id="KW-1185">Reference proteome</keyword>
<reference evidence="2 3" key="1">
    <citation type="journal article" date="2012" name="BMC Genomics">
        <title>Complete genome sequence of Saccharothrix espanaensis DSM 44229T and comparison to the other completely sequenced Pseudonocardiaceae.</title>
        <authorList>
            <person name="Strobel T."/>
            <person name="Al-Dilaimi A."/>
            <person name="Blom J."/>
            <person name="Gessner A."/>
            <person name="Kalinowski J."/>
            <person name="Luzhetska M."/>
            <person name="Puhler A."/>
            <person name="Szczepanowski R."/>
            <person name="Bechthold A."/>
            <person name="Ruckert C."/>
        </authorList>
    </citation>
    <scope>NUCLEOTIDE SEQUENCE [LARGE SCALE GENOMIC DNA]</scope>
    <source>
        <strain evidence="3">ATCC 51144 / DSM 44229 / JCM 9112 / NBRC 15066 / NRRL 15764</strain>
    </source>
</reference>
<gene>
    <name evidence="2" type="ordered locus">BN6_12480</name>
</gene>
<feature type="chain" id="PRO_5039438566" description="Secreted protein" evidence="1">
    <location>
        <begin position="28"/>
        <end position="140"/>
    </location>
</feature>
<dbReference type="AlphaFoldDB" id="K0JUY3"/>
<proteinExistence type="predicted"/>
<evidence type="ECO:0000313" key="2">
    <source>
        <dbReference type="EMBL" id="CCH28574.1"/>
    </source>
</evidence>
<dbReference type="RefSeq" id="WP_015098687.1">
    <property type="nucleotide sequence ID" value="NC_019673.1"/>
</dbReference>
<dbReference type="PATRIC" id="fig|1179773.3.peg.1253"/>
<dbReference type="KEGG" id="sesp:BN6_12480"/>
<sequence>MSSTHRVTAWFAAALAVLALVCTGAVANASARTSMGDPFDWSATFDWAYNSPTWTASTNGYTAVSVVVGHRVNDNSCASFTIRLEKQTIGGWLDQGTRAADCPRPNYPVWNTTPGTYRFRAEVTSPGTGNVQASGRVYYS</sequence>
<feature type="signal peptide" evidence="1">
    <location>
        <begin position="1"/>
        <end position="27"/>
    </location>
</feature>